<proteinExistence type="inferred from homology"/>
<dbReference type="Pfam" id="PF00083">
    <property type="entry name" value="Sugar_tr"/>
    <property type="match status" value="1"/>
</dbReference>
<evidence type="ECO:0000313" key="10">
    <source>
        <dbReference type="EMBL" id="SOJ57510.1"/>
    </source>
</evidence>
<sequence length="483" mass="50070">MSVLEVGSPTRRPTLSWRRLFLIGGSAGTLFGYSIAVSNDAIGPIREQYSLSALAVGIVVGSLIVGALVGCLCAGPAVERYGHRLALGVAGVVAAAGSFIAATADGAPAMVIGRLILGAAVGVTTAVTPTYIGELAHVQKRGAMIAAYQFSIASGFVLAFTVGAIVSFGGHEWRAMFAVNAIPAILQTITMTRVPSSPYSLVARGRLHDAREALMATRHRDEVDIELESIIAAHQRSTDTAVVTVQSSLRRPIMIAMGASLMDVLVGICAIVYYSTAVFAMAGVRGRAGAEIASFSIGIIDVVFTVVAVGLLNRYRRRPLLTVGLVGMIAALLATSFGLLSHSALSGAITIAAMLAFTACHAFSAGPIGWLLVAEVLPARIRARASAVAIALNWLANLVVALLFPILVGSPGEPDRAAIGFLIFAGISAGFLVFVRMCVPETKGLTLAEVEAKLAVAHRKRGRLAGHISGCAGNLCDVRGVHP</sequence>
<feature type="transmembrane region" description="Helical" evidence="8">
    <location>
        <begin position="20"/>
        <end position="37"/>
    </location>
</feature>
<evidence type="ECO:0000256" key="1">
    <source>
        <dbReference type="ARBA" id="ARBA00004651"/>
    </source>
</evidence>
<feature type="transmembrane region" description="Helical" evidence="8">
    <location>
        <begin position="347"/>
        <end position="373"/>
    </location>
</feature>
<evidence type="ECO:0000256" key="2">
    <source>
        <dbReference type="ARBA" id="ARBA00010992"/>
    </source>
</evidence>
<keyword evidence="5 8" id="KW-1133">Transmembrane helix</keyword>
<comment type="caution">
    <text evidence="10">The sequence shown here is derived from an EMBL/GenBank/DDBJ whole genome shotgun (WGS) entry which is preliminary data.</text>
</comment>
<dbReference type="EMBL" id="OCTY01000002">
    <property type="protein sequence ID" value="SOJ57510.1"/>
    <property type="molecule type" value="Genomic_DNA"/>
</dbReference>
<dbReference type="InterPro" id="IPR005829">
    <property type="entry name" value="Sugar_transporter_CS"/>
</dbReference>
<dbReference type="GO" id="GO:0022857">
    <property type="term" value="F:transmembrane transporter activity"/>
    <property type="evidence" value="ECO:0007669"/>
    <property type="project" value="InterPro"/>
</dbReference>
<feature type="transmembrane region" description="Helical" evidence="8">
    <location>
        <begin position="419"/>
        <end position="439"/>
    </location>
</feature>
<feature type="transmembrane region" description="Helical" evidence="8">
    <location>
        <begin position="385"/>
        <end position="407"/>
    </location>
</feature>
<dbReference type="SUPFAM" id="SSF103473">
    <property type="entry name" value="MFS general substrate transporter"/>
    <property type="match status" value="1"/>
</dbReference>
<feature type="transmembrane region" description="Helical" evidence="8">
    <location>
        <begin position="110"/>
        <end position="133"/>
    </location>
</feature>
<name>A0A7Z7IS71_9MYCO</name>
<dbReference type="PANTHER" id="PTHR48023">
    <property type="entry name" value="D-XYLOSE-PROTON SYMPORTER-LIKE 2"/>
    <property type="match status" value="1"/>
</dbReference>
<dbReference type="Proteomes" id="UP000554965">
    <property type="component" value="Unassembled WGS sequence"/>
</dbReference>
<feature type="transmembrane region" description="Helical" evidence="8">
    <location>
        <begin position="255"/>
        <end position="280"/>
    </location>
</feature>
<dbReference type="InterPro" id="IPR005828">
    <property type="entry name" value="MFS_sugar_transport-like"/>
</dbReference>
<evidence type="ECO:0000256" key="5">
    <source>
        <dbReference type="ARBA" id="ARBA00022989"/>
    </source>
</evidence>
<dbReference type="PROSITE" id="PS00217">
    <property type="entry name" value="SUGAR_TRANSPORT_2"/>
    <property type="match status" value="1"/>
</dbReference>
<dbReference type="PRINTS" id="PR00171">
    <property type="entry name" value="SUGRTRNSPORT"/>
</dbReference>
<evidence type="ECO:0000256" key="4">
    <source>
        <dbReference type="ARBA" id="ARBA00022692"/>
    </source>
</evidence>
<dbReference type="InterPro" id="IPR050820">
    <property type="entry name" value="MFS_Sugar_Transporter"/>
</dbReference>
<accession>A0A7Z7IS71</accession>
<keyword evidence="3 7" id="KW-0813">Transport</keyword>
<organism evidence="10 11">
    <name type="scientific">Mycobacterium simulans</name>
    <dbReference type="NCBI Taxonomy" id="627089"/>
    <lineage>
        <taxon>Bacteria</taxon>
        <taxon>Bacillati</taxon>
        <taxon>Actinomycetota</taxon>
        <taxon>Actinomycetes</taxon>
        <taxon>Mycobacteriales</taxon>
        <taxon>Mycobacteriaceae</taxon>
        <taxon>Mycobacterium</taxon>
    </lineage>
</organism>
<dbReference type="GO" id="GO:0005886">
    <property type="term" value="C:plasma membrane"/>
    <property type="evidence" value="ECO:0007669"/>
    <property type="project" value="UniProtKB-SubCell"/>
</dbReference>
<gene>
    <name evidence="10" type="primary">iolT</name>
    <name evidence="10" type="ORF">MSIMFB_04988</name>
</gene>
<evidence type="ECO:0000259" key="9">
    <source>
        <dbReference type="PROSITE" id="PS50850"/>
    </source>
</evidence>
<keyword evidence="6 8" id="KW-0472">Membrane</keyword>
<dbReference type="PANTHER" id="PTHR48023:SF4">
    <property type="entry name" value="D-XYLOSE-PROTON SYMPORTER-LIKE 2"/>
    <property type="match status" value="1"/>
</dbReference>
<feature type="domain" description="Major facilitator superfamily (MFS) profile" evidence="9">
    <location>
        <begin position="20"/>
        <end position="443"/>
    </location>
</feature>
<dbReference type="RefSeq" id="WP_186244910.1">
    <property type="nucleotide sequence ID" value="NZ_OCTY01000002.1"/>
</dbReference>
<feature type="transmembrane region" description="Helical" evidence="8">
    <location>
        <begin position="320"/>
        <end position="341"/>
    </location>
</feature>
<feature type="transmembrane region" description="Helical" evidence="8">
    <location>
        <begin position="292"/>
        <end position="313"/>
    </location>
</feature>
<dbReference type="InterPro" id="IPR003663">
    <property type="entry name" value="Sugar/inositol_transpt"/>
</dbReference>
<comment type="subcellular location">
    <subcellularLocation>
        <location evidence="1">Cell membrane</location>
        <topology evidence="1">Multi-pass membrane protein</topology>
    </subcellularLocation>
</comment>
<feature type="transmembrane region" description="Helical" evidence="8">
    <location>
        <begin position="49"/>
        <end position="73"/>
    </location>
</feature>
<feature type="transmembrane region" description="Helical" evidence="8">
    <location>
        <begin position="85"/>
        <end position="104"/>
    </location>
</feature>
<dbReference type="GO" id="GO:1904659">
    <property type="term" value="P:D-glucose transmembrane transport"/>
    <property type="evidence" value="ECO:0007669"/>
    <property type="project" value="TreeGrafter"/>
</dbReference>
<dbReference type="Gene3D" id="1.20.1250.20">
    <property type="entry name" value="MFS general substrate transporter like domains"/>
    <property type="match status" value="1"/>
</dbReference>
<dbReference type="AlphaFoldDB" id="A0A7Z7IS71"/>
<evidence type="ECO:0000256" key="3">
    <source>
        <dbReference type="ARBA" id="ARBA00022448"/>
    </source>
</evidence>
<feature type="transmembrane region" description="Helical" evidence="8">
    <location>
        <begin position="145"/>
        <end position="169"/>
    </location>
</feature>
<keyword evidence="11" id="KW-1185">Reference proteome</keyword>
<protein>
    <submittedName>
        <fullName evidence="10">Major myo-inositol transporter IolT</fullName>
    </submittedName>
</protein>
<comment type="similarity">
    <text evidence="2 7">Belongs to the major facilitator superfamily. Sugar transporter (TC 2.A.1.1) family.</text>
</comment>
<dbReference type="InterPro" id="IPR036259">
    <property type="entry name" value="MFS_trans_sf"/>
</dbReference>
<reference evidence="10 11" key="1">
    <citation type="submission" date="2017-10" db="EMBL/GenBank/DDBJ databases">
        <authorList>
            <consortium name="Urmite Genomes"/>
        </authorList>
    </citation>
    <scope>NUCLEOTIDE SEQUENCE [LARGE SCALE GENOMIC DNA]</scope>
    <source>
        <strain evidence="10 11">FB-527</strain>
    </source>
</reference>
<dbReference type="PROSITE" id="PS50850">
    <property type="entry name" value="MFS"/>
    <property type="match status" value="1"/>
</dbReference>
<evidence type="ECO:0000256" key="6">
    <source>
        <dbReference type="ARBA" id="ARBA00023136"/>
    </source>
</evidence>
<evidence type="ECO:0000256" key="8">
    <source>
        <dbReference type="SAM" id="Phobius"/>
    </source>
</evidence>
<dbReference type="NCBIfam" id="TIGR00879">
    <property type="entry name" value="SP"/>
    <property type="match status" value="1"/>
</dbReference>
<evidence type="ECO:0000256" key="7">
    <source>
        <dbReference type="RuleBase" id="RU003346"/>
    </source>
</evidence>
<dbReference type="InterPro" id="IPR020846">
    <property type="entry name" value="MFS_dom"/>
</dbReference>
<keyword evidence="4 8" id="KW-0812">Transmembrane</keyword>
<evidence type="ECO:0000313" key="11">
    <source>
        <dbReference type="Proteomes" id="UP000554965"/>
    </source>
</evidence>